<keyword evidence="5" id="KW-0326">Glycosidase</keyword>
<accession>A0A918J5I9</accession>
<dbReference type="PRINTS" id="PR00132">
    <property type="entry name" value="GLHYDRLASE2"/>
</dbReference>
<evidence type="ECO:0000256" key="5">
    <source>
        <dbReference type="ARBA" id="ARBA00023295"/>
    </source>
</evidence>
<dbReference type="PROSITE" id="PS51257">
    <property type="entry name" value="PROKAR_LIPOPROTEIN"/>
    <property type="match status" value="1"/>
</dbReference>
<evidence type="ECO:0000313" key="11">
    <source>
        <dbReference type="Proteomes" id="UP000634668"/>
    </source>
</evidence>
<feature type="domain" description="Glycosyl hydrolases family 2 sugar binding" evidence="9">
    <location>
        <begin position="40"/>
        <end position="184"/>
    </location>
</feature>
<keyword evidence="4" id="KW-0378">Hydrolase</keyword>
<dbReference type="EC" id="3.2.1.23" evidence="3"/>
<dbReference type="GO" id="GO:0009341">
    <property type="term" value="C:beta-galactosidase complex"/>
    <property type="evidence" value="ECO:0007669"/>
    <property type="project" value="TreeGrafter"/>
</dbReference>
<feature type="signal peptide" evidence="6">
    <location>
        <begin position="1"/>
        <end position="26"/>
    </location>
</feature>
<dbReference type="InterPro" id="IPR006101">
    <property type="entry name" value="Glyco_hydro_2"/>
</dbReference>
<proteinExistence type="inferred from homology"/>
<feature type="domain" description="Glycoside hydrolase family 2 catalytic" evidence="8">
    <location>
        <begin position="293"/>
        <end position="502"/>
    </location>
</feature>
<reference evidence="10" key="2">
    <citation type="submission" date="2020-09" db="EMBL/GenBank/DDBJ databases">
        <authorList>
            <person name="Sun Q."/>
            <person name="Kim S."/>
        </authorList>
    </citation>
    <scope>NUCLEOTIDE SEQUENCE</scope>
    <source>
        <strain evidence="10">KCTC 12113</strain>
    </source>
</reference>
<dbReference type="SUPFAM" id="SSF49785">
    <property type="entry name" value="Galactose-binding domain-like"/>
    <property type="match status" value="1"/>
</dbReference>
<dbReference type="InterPro" id="IPR050347">
    <property type="entry name" value="Bact_Beta-galactosidase"/>
</dbReference>
<dbReference type="Gene3D" id="2.60.120.260">
    <property type="entry name" value="Galactose-binding domain-like"/>
    <property type="match status" value="1"/>
</dbReference>
<name>A0A918J5I9_9FLAO</name>
<dbReference type="InterPro" id="IPR036156">
    <property type="entry name" value="Beta-gal/glucu_dom_sf"/>
</dbReference>
<dbReference type="SUPFAM" id="SSF74650">
    <property type="entry name" value="Galactose mutarotase-like"/>
    <property type="match status" value="1"/>
</dbReference>
<dbReference type="InterPro" id="IPR011013">
    <property type="entry name" value="Gal_mutarotase_sf_dom"/>
</dbReference>
<dbReference type="RefSeq" id="WP_051315737.1">
    <property type="nucleotide sequence ID" value="NZ_BMWP01000040.1"/>
</dbReference>
<evidence type="ECO:0000256" key="1">
    <source>
        <dbReference type="ARBA" id="ARBA00001412"/>
    </source>
</evidence>
<feature type="chain" id="PRO_5037525442" description="beta-galactosidase" evidence="6">
    <location>
        <begin position="27"/>
        <end position="990"/>
    </location>
</feature>
<evidence type="ECO:0000256" key="3">
    <source>
        <dbReference type="ARBA" id="ARBA00012756"/>
    </source>
</evidence>
<keyword evidence="6" id="KW-0732">Signal</keyword>
<sequence length="990" mass="114691">MRRLWSVLFICAFISFIISCSSNENSDLFVESVEEPIINLNGIWKVNTNPKDEFWLEKDLDNSWKDIQVPGELMMQGFSIKNDVPFAYKKEITIPSDYVGKNIFLEFNGVYSYARVWINGEFIRDHHGGFTKWTCNISKYVKPGEKAEITVEVTDRADDISYASGYAKHQIGGILRDVNLLALPYNYPKDIIVETNFDSEYNHANLSISGSFEKLAKKAKVNLALFDESGEEIKLKESSLVVDNQLDFFINNLILSPKKWDAEHPNLYTLQITYLENNRLLWRSNKKIGFREVEIIGNSLLVNGKKVKLRGANRHDNHPTLGRVSTPEYELKDVLLAKEANMNFIRTSHYPPTKNFLKLCDEYGLYVEDETAVCFVIDYRIKGYEEASNSQDDPKYTDRYLSQLKEMVTAHRNHPSVIIWSIGNESIYGSNFEKSYKWIKKTDTTRPIMFSYPGTVPDSIEAPYQILSMHYPSVTGNLNQYEIQTKGFGYEKMPVVFDEWAHVACYNNETIIEDPNIRNFWGQSLDMMWSKTFDAQGGLGGAIWGMIDETFMLPENLDGFRNWWGIEDNTIDTYKGTTIGYGEWGIVDVWRRKKPEFWNTKKAYSPIKVFNTTIYDYADGKGVKVSVYNRFDHTNLKEIGISYTYKDSIYTITSPDLHPHTEGELVLPILNWQKNEKILLEFYDQNHKLIDSYQLSQEQDVRQDITLSDEKVQIIRKDNLLEFLIKEGSIFMDMTTGKLTHLENSSEKLVISGPNLVYKTKGKSISYSSNEIKNYGKDWKLKSIDYGNEGNEVVIEIKGAYNKIEVIFNLRIFFNGRIDSNYNYKNLPEEYVREIGLSYMIEDVFENISWTRRGYWSQYPENHISALKGNANLYSTILKRYREEPEKEWNEDSTSFYYQGTNDEDSSTLTHNVKATKENVFNYSLVKNNRNLITVQGKGDVSCRLSKENNKLVLHLLNQLDYIDLSWGNFQNNIMLDGSYRGSVSFDLAL</sequence>
<comment type="caution">
    <text evidence="10">The sequence shown here is derived from an EMBL/GenBank/DDBJ whole genome shotgun (WGS) entry which is preliminary data.</text>
</comment>
<protein>
    <recommendedName>
        <fullName evidence="3">beta-galactosidase</fullName>
        <ecNumber evidence="3">3.2.1.23</ecNumber>
    </recommendedName>
</protein>
<evidence type="ECO:0000256" key="4">
    <source>
        <dbReference type="ARBA" id="ARBA00022801"/>
    </source>
</evidence>
<dbReference type="Pfam" id="PF00703">
    <property type="entry name" value="Glyco_hydro_2"/>
    <property type="match status" value="1"/>
</dbReference>
<dbReference type="GO" id="GO:0004565">
    <property type="term" value="F:beta-galactosidase activity"/>
    <property type="evidence" value="ECO:0007669"/>
    <property type="project" value="UniProtKB-EC"/>
</dbReference>
<evidence type="ECO:0000313" key="10">
    <source>
        <dbReference type="EMBL" id="GGW49405.1"/>
    </source>
</evidence>
<dbReference type="PANTHER" id="PTHR46323:SF2">
    <property type="entry name" value="BETA-GALACTOSIDASE"/>
    <property type="match status" value="1"/>
</dbReference>
<dbReference type="SUPFAM" id="SSF51445">
    <property type="entry name" value="(Trans)glycosidases"/>
    <property type="match status" value="1"/>
</dbReference>
<reference evidence="10" key="1">
    <citation type="journal article" date="2014" name="Int. J. Syst. Evol. Microbiol.">
        <title>Complete genome sequence of Corynebacterium casei LMG S-19264T (=DSM 44701T), isolated from a smear-ripened cheese.</title>
        <authorList>
            <consortium name="US DOE Joint Genome Institute (JGI-PGF)"/>
            <person name="Walter F."/>
            <person name="Albersmeier A."/>
            <person name="Kalinowski J."/>
            <person name="Ruckert C."/>
        </authorList>
    </citation>
    <scope>NUCLEOTIDE SEQUENCE</scope>
    <source>
        <strain evidence="10">KCTC 12113</strain>
    </source>
</reference>
<keyword evidence="11" id="KW-1185">Reference proteome</keyword>
<dbReference type="InterPro" id="IPR013783">
    <property type="entry name" value="Ig-like_fold"/>
</dbReference>
<dbReference type="Gene3D" id="3.20.20.80">
    <property type="entry name" value="Glycosidases"/>
    <property type="match status" value="1"/>
</dbReference>
<dbReference type="Gene3D" id="2.60.40.10">
    <property type="entry name" value="Immunoglobulins"/>
    <property type="match status" value="1"/>
</dbReference>
<evidence type="ECO:0000256" key="2">
    <source>
        <dbReference type="ARBA" id="ARBA00007401"/>
    </source>
</evidence>
<evidence type="ECO:0000259" key="8">
    <source>
        <dbReference type="Pfam" id="PF02836"/>
    </source>
</evidence>
<comment type="catalytic activity">
    <reaction evidence="1">
        <text>Hydrolysis of terminal non-reducing beta-D-galactose residues in beta-D-galactosides.</text>
        <dbReference type="EC" id="3.2.1.23"/>
    </reaction>
</comment>
<dbReference type="Proteomes" id="UP000634668">
    <property type="component" value="Unassembled WGS sequence"/>
</dbReference>
<comment type="similarity">
    <text evidence="2">Belongs to the glycosyl hydrolase 2 family.</text>
</comment>
<dbReference type="InterPro" id="IPR006102">
    <property type="entry name" value="Ig-like_GH2"/>
</dbReference>
<dbReference type="InterPro" id="IPR006104">
    <property type="entry name" value="Glyco_hydro_2_N"/>
</dbReference>
<evidence type="ECO:0000259" key="9">
    <source>
        <dbReference type="Pfam" id="PF02837"/>
    </source>
</evidence>
<dbReference type="Pfam" id="PF02837">
    <property type="entry name" value="Glyco_hydro_2_N"/>
    <property type="match status" value="1"/>
</dbReference>
<dbReference type="PANTHER" id="PTHR46323">
    <property type="entry name" value="BETA-GALACTOSIDASE"/>
    <property type="match status" value="1"/>
</dbReference>
<dbReference type="Pfam" id="PF02836">
    <property type="entry name" value="Glyco_hydro_2_C"/>
    <property type="match status" value="1"/>
</dbReference>
<dbReference type="InterPro" id="IPR008979">
    <property type="entry name" value="Galactose-bd-like_sf"/>
</dbReference>
<dbReference type="InterPro" id="IPR017853">
    <property type="entry name" value="GH"/>
</dbReference>
<gene>
    <name evidence="10" type="ORF">GCM10007383_36630</name>
</gene>
<dbReference type="SUPFAM" id="SSF49303">
    <property type="entry name" value="beta-Galactosidase/glucuronidase domain"/>
    <property type="match status" value="1"/>
</dbReference>
<dbReference type="InterPro" id="IPR006103">
    <property type="entry name" value="Glyco_hydro_2_cat"/>
</dbReference>
<dbReference type="GO" id="GO:0005990">
    <property type="term" value="P:lactose catabolic process"/>
    <property type="evidence" value="ECO:0007669"/>
    <property type="project" value="TreeGrafter"/>
</dbReference>
<organism evidence="10 11">
    <name type="scientific">Arenibacter certesii</name>
    <dbReference type="NCBI Taxonomy" id="228955"/>
    <lineage>
        <taxon>Bacteria</taxon>
        <taxon>Pseudomonadati</taxon>
        <taxon>Bacteroidota</taxon>
        <taxon>Flavobacteriia</taxon>
        <taxon>Flavobacteriales</taxon>
        <taxon>Flavobacteriaceae</taxon>
        <taxon>Arenibacter</taxon>
    </lineage>
</organism>
<evidence type="ECO:0000259" key="7">
    <source>
        <dbReference type="Pfam" id="PF00703"/>
    </source>
</evidence>
<evidence type="ECO:0000256" key="6">
    <source>
        <dbReference type="SAM" id="SignalP"/>
    </source>
</evidence>
<dbReference type="GO" id="GO:0030246">
    <property type="term" value="F:carbohydrate binding"/>
    <property type="evidence" value="ECO:0007669"/>
    <property type="project" value="InterPro"/>
</dbReference>
<dbReference type="AlphaFoldDB" id="A0A918J5I9"/>
<feature type="domain" description="Glycoside hydrolase family 2 immunoglobulin-like beta-sandwich" evidence="7">
    <location>
        <begin position="189"/>
        <end position="291"/>
    </location>
</feature>
<dbReference type="EMBL" id="BMWP01000040">
    <property type="protein sequence ID" value="GGW49405.1"/>
    <property type="molecule type" value="Genomic_DNA"/>
</dbReference>